<dbReference type="Pfam" id="PF00403">
    <property type="entry name" value="HMA"/>
    <property type="match status" value="2"/>
</dbReference>
<keyword evidence="9" id="KW-1185">Reference proteome</keyword>
<dbReference type="InterPro" id="IPR006121">
    <property type="entry name" value="HMA_dom"/>
</dbReference>
<feature type="region of interest" description="Disordered" evidence="6">
    <location>
        <begin position="118"/>
        <end position="142"/>
    </location>
</feature>
<evidence type="ECO:0000313" key="8">
    <source>
        <dbReference type="EMBL" id="KAK9293242.1"/>
    </source>
</evidence>
<feature type="domain" description="HMA" evidence="7">
    <location>
        <begin position="49"/>
        <end position="116"/>
    </location>
</feature>
<keyword evidence="2" id="KW-0479">Metal-binding</keyword>
<comment type="similarity">
    <text evidence="5">Belongs to the HIPP family.</text>
</comment>
<evidence type="ECO:0000313" key="9">
    <source>
        <dbReference type="Proteomes" id="UP001415857"/>
    </source>
</evidence>
<comment type="caution">
    <text evidence="8">The sequence shown here is derived from an EMBL/GenBank/DDBJ whole genome shotgun (WGS) entry which is preliminary data.</text>
</comment>
<dbReference type="PROSITE" id="PS50846">
    <property type="entry name" value="HMA_2"/>
    <property type="match status" value="2"/>
</dbReference>
<dbReference type="GO" id="GO:0046872">
    <property type="term" value="F:metal ion binding"/>
    <property type="evidence" value="ECO:0007669"/>
    <property type="project" value="UniProtKB-KW"/>
</dbReference>
<evidence type="ECO:0000256" key="6">
    <source>
        <dbReference type="SAM" id="MobiDB-lite"/>
    </source>
</evidence>
<dbReference type="EMBL" id="JBBPBK010000001">
    <property type="protein sequence ID" value="KAK9293242.1"/>
    <property type="molecule type" value="Genomic_DNA"/>
</dbReference>
<dbReference type="AlphaFoldDB" id="A0AAP0X836"/>
<evidence type="ECO:0000256" key="1">
    <source>
        <dbReference type="ARBA" id="ARBA00022481"/>
    </source>
</evidence>
<dbReference type="InterPro" id="IPR051863">
    <property type="entry name" value="HIPP"/>
</dbReference>
<organism evidence="8 9">
    <name type="scientific">Liquidambar formosana</name>
    <name type="common">Formosan gum</name>
    <dbReference type="NCBI Taxonomy" id="63359"/>
    <lineage>
        <taxon>Eukaryota</taxon>
        <taxon>Viridiplantae</taxon>
        <taxon>Streptophyta</taxon>
        <taxon>Embryophyta</taxon>
        <taxon>Tracheophyta</taxon>
        <taxon>Spermatophyta</taxon>
        <taxon>Magnoliopsida</taxon>
        <taxon>eudicotyledons</taxon>
        <taxon>Gunneridae</taxon>
        <taxon>Pentapetalae</taxon>
        <taxon>Saxifragales</taxon>
        <taxon>Altingiaceae</taxon>
        <taxon>Liquidambar</taxon>
    </lineage>
</organism>
<keyword evidence="4" id="KW-0636">Prenylation</keyword>
<dbReference type="InterPro" id="IPR036163">
    <property type="entry name" value="HMA_dom_sf"/>
</dbReference>
<feature type="compositionally biased region" description="Basic and acidic residues" evidence="6">
    <location>
        <begin position="118"/>
        <end position="139"/>
    </location>
</feature>
<evidence type="ECO:0000256" key="3">
    <source>
        <dbReference type="ARBA" id="ARBA00023288"/>
    </source>
</evidence>
<protein>
    <recommendedName>
        <fullName evidence="7">HMA domain-containing protein</fullName>
    </recommendedName>
</protein>
<evidence type="ECO:0000256" key="2">
    <source>
        <dbReference type="ARBA" id="ARBA00022723"/>
    </source>
</evidence>
<dbReference type="Gene3D" id="3.30.70.100">
    <property type="match status" value="2"/>
</dbReference>
<proteinExistence type="inferred from homology"/>
<sequence length="281" mass="31657">MDRLYHCYILEMNSNVDSSQSFKDVEMGNAEHAVVIEDDWDDFLKLEKCTKVVLKLSIHDDKGKQKAMKAVSPIKGVDSISVDMKDKKLTVTGNIDPVNVTNKLRKLCVTEIVSVGPAEKENKKPENVPRKPEETKPEEPPMNSNAHPCYLYGHPYYFVVEDGPHPYSLVLKLSIHDDKGKQKAMKAVSRIQGVDSISMDMKDTKLTVTGNIDPVNVTNKLRKLCVTEIVSVGPAKEEKKEDTKKREEALQHWKAYQSYAYGPPHCYVVEDGPHPYSCAIL</sequence>
<reference evidence="8 9" key="1">
    <citation type="journal article" date="2024" name="Plant J.">
        <title>Genome sequences and population genomics reveal climatic adaptation and genomic divergence between two closely related sweetgum species.</title>
        <authorList>
            <person name="Xu W.Q."/>
            <person name="Ren C.Q."/>
            <person name="Zhang X.Y."/>
            <person name="Comes H.P."/>
            <person name="Liu X.H."/>
            <person name="Li Y.G."/>
            <person name="Kettle C.J."/>
            <person name="Jalonen R."/>
            <person name="Gaisberger H."/>
            <person name="Ma Y.Z."/>
            <person name="Qiu Y.X."/>
        </authorList>
    </citation>
    <scope>NUCLEOTIDE SEQUENCE [LARGE SCALE GENOMIC DNA]</scope>
    <source>
        <strain evidence="8">Hangzhou</strain>
    </source>
</reference>
<dbReference type="Proteomes" id="UP001415857">
    <property type="component" value="Unassembled WGS sequence"/>
</dbReference>
<evidence type="ECO:0000256" key="4">
    <source>
        <dbReference type="ARBA" id="ARBA00023289"/>
    </source>
</evidence>
<evidence type="ECO:0000256" key="5">
    <source>
        <dbReference type="ARBA" id="ARBA00024045"/>
    </source>
</evidence>
<dbReference type="PANTHER" id="PTHR45811">
    <property type="entry name" value="COPPER TRANSPORT PROTEIN FAMILY-RELATED"/>
    <property type="match status" value="1"/>
</dbReference>
<dbReference type="SUPFAM" id="SSF55008">
    <property type="entry name" value="HMA, heavy metal-associated domain"/>
    <property type="match status" value="2"/>
</dbReference>
<dbReference type="PANTHER" id="PTHR45811:SF49">
    <property type="entry name" value="OS04G0667600 PROTEIN"/>
    <property type="match status" value="1"/>
</dbReference>
<feature type="domain" description="HMA" evidence="7">
    <location>
        <begin position="166"/>
        <end position="233"/>
    </location>
</feature>
<evidence type="ECO:0000259" key="7">
    <source>
        <dbReference type="PROSITE" id="PS50846"/>
    </source>
</evidence>
<keyword evidence="1" id="KW-0488">Methylation</keyword>
<accession>A0AAP0X836</accession>
<keyword evidence="3" id="KW-0449">Lipoprotein</keyword>
<name>A0AAP0X836_LIQFO</name>
<gene>
    <name evidence="8" type="ORF">L1049_021233</name>
</gene>